<sequence length="101" mass="11215">MIESTLRDDFPDLFRFIDRGECGLGYSARFREFHLAIEPGSSAVQGLTFCPFSGKPLPSSLRNVFFDALEAMGLINGLADVDKAPAEFQSELWWLSRGLPA</sequence>
<accession>A0A975GXK4</accession>
<dbReference type="Proteomes" id="UP000663918">
    <property type="component" value="Chromosome"/>
</dbReference>
<gene>
    <name evidence="2" type="ORF">IFJ75_15440</name>
</gene>
<name>A0A975GXK4_9CAUL</name>
<organism evidence="2 3">
    <name type="scientific">Brevundimonas goettingensis</name>
    <dbReference type="NCBI Taxonomy" id="2774190"/>
    <lineage>
        <taxon>Bacteria</taxon>
        <taxon>Pseudomonadati</taxon>
        <taxon>Pseudomonadota</taxon>
        <taxon>Alphaproteobacteria</taxon>
        <taxon>Caulobacterales</taxon>
        <taxon>Caulobacteraceae</taxon>
        <taxon>Brevundimonas</taxon>
    </lineage>
</organism>
<proteinExistence type="predicted"/>
<protein>
    <recommendedName>
        <fullName evidence="1">DUF6980 domain-containing protein</fullName>
    </recommendedName>
</protein>
<dbReference type="AlphaFoldDB" id="A0A975GXK4"/>
<dbReference type="Pfam" id="PF22400">
    <property type="entry name" value="DUF6980"/>
    <property type="match status" value="1"/>
</dbReference>
<keyword evidence="3" id="KW-1185">Reference proteome</keyword>
<evidence type="ECO:0000259" key="1">
    <source>
        <dbReference type="Pfam" id="PF22400"/>
    </source>
</evidence>
<evidence type="ECO:0000313" key="2">
    <source>
        <dbReference type="EMBL" id="QTC90625.1"/>
    </source>
</evidence>
<dbReference type="EMBL" id="CP062222">
    <property type="protein sequence ID" value="QTC90625.1"/>
    <property type="molecule type" value="Genomic_DNA"/>
</dbReference>
<dbReference type="InterPro" id="IPR053918">
    <property type="entry name" value="DUF6980"/>
</dbReference>
<evidence type="ECO:0000313" key="3">
    <source>
        <dbReference type="Proteomes" id="UP000663918"/>
    </source>
</evidence>
<dbReference type="RefSeq" id="WP_207869178.1">
    <property type="nucleotide sequence ID" value="NZ_CP062222.1"/>
</dbReference>
<feature type="domain" description="DUF6980" evidence="1">
    <location>
        <begin position="23"/>
        <end position="95"/>
    </location>
</feature>
<dbReference type="KEGG" id="bgoe:IFJ75_15440"/>
<reference evidence="2" key="1">
    <citation type="submission" date="2020-09" db="EMBL/GenBank/DDBJ databases">
        <title>Brevundimonas sp. LVF2 isolated from a puddle in Goettingen, Germany.</title>
        <authorList>
            <person name="Friedrich I."/>
            <person name="Klassen A."/>
            <person name="Hannes N."/>
            <person name="Schneider D."/>
            <person name="Hertel R."/>
            <person name="Daniel R."/>
        </authorList>
    </citation>
    <scope>NUCLEOTIDE SEQUENCE</scope>
    <source>
        <strain evidence="2">LVF2</strain>
    </source>
</reference>